<reference evidence="1" key="1">
    <citation type="submission" date="2018-06" db="EMBL/GenBank/DDBJ databases">
        <authorList>
            <person name="Zhirakovskaya E."/>
        </authorList>
    </citation>
    <scope>NUCLEOTIDE SEQUENCE</scope>
</reference>
<organism evidence="1">
    <name type="scientific">hydrothermal vent metagenome</name>
    <dbReference type="NCBI Taxonomy" id="652676"/>
    <lineage>
        <taxon>unclassified sequences</taxon>
        <taxon>metagenomes</taxon>
        <taxon>ecological metagenomes</taxon>
    </lineage>
</organism>
<proteinExistence type="predicted"/>
<name>A0A3B0U4V6_9ZZZZ</name>
<protein>
    <submittedName>
        <fullName evidence="1">Uncharacterized protein</fullName>
    </submittedName>
</protein>
<accession>A0A3B0U4V6</accession>
<evidence type="ECO:0000313" key="1">
    <source>
        <dbReference type="EMBL" id="VAW26031.1"/>
    </source>
</evidence>
<dbReference type="EMBL" id="UOER01000547">
    <property type="protein sequence ID" value="VAW26031.1"/>
    <property type="molecule type" value="Genomic_DNA"/>
</dbReference>
<sequence>MNKICREVPLKSWIDYDDSKVKMTYFFKLWIDLYHIQKHYQ</sequence>
<dbReference type="AlphaFoldDB" id="A0A3B0U4V6"/>
<gene>
    <name evidence="1" type="ORF">MNBD_BACTEROID04-442</name>
</gene>